<organism evidence="1 2">
    <name type="scientific">Larinioides sclopetarius</name>
    <dbReference type="NCBI Taxonomy" id="280406"/>
    <lineage>
        <taxon>Eukaryota</taxon>
        <taxon>Metazoa</taxon>
        <taxon>Ecdysozoa</taxon>
        <taxon>Arthropoda</taxon>
        <taxon>Chelicerata</taxon>
        <taxon>Arachnida</taxon>
        <taxon>Araneae</taxon>
        <taxon>Araneomorphae</taxon>
        <taxon>Entelegynae</taxon>
        <taxon>Araneoidea</taxon>
        <taxon>Araneidae</taxon>
        <taxon>Larinioides</taxon>
    </lineage>
</organism>
<dbReference type="Proteomes" id="UP001497382">
    <property type="component" value="Unassembled WGS sequence"/>
</dbReference>
<comment type="caution">
    <text evidence="1">The sequence shown here is derived from an EMBL/GenBank/DDBJ whole genome shotgun (WGS) entry which is preliminary data.</text>
</comment>
<protein>
    <submittedName>
        <fullName evidence="1">Uncharacterized protein</fullName>
    </submittedName>
</protein>
<accession>A0AAV2B0U8</accession>
<keyword evidence="2" id="KW-1185">Reference proteome</keyword>
<sequence length="37" mass="4570">MLCHRNKEMLTTGMQIEPNNFLWQNEPNNFTEKAFRW</sequence>
<gene>
    <name evidence="1" type="ORF">LARSCL_LOCUS16175</name>
</gene>
<reference evidence="1 2" key="1">
    <citation type="submission" date="2024-04" db="EMBL/GenBank/DDBJ databases">
        <authorList>
            <person name="Rising A."/>
            <person name="Reimegard J."/>
            <person name="Sonavane S."/>
            <person name="Akerstrom W."/>
            <person name="Nylinder S."/>
            <person name="Hedman E."/>
            <person name="Kallberg Y."/>
        </authorList>
    </citation>
    <scope>NUCLEOTIDE SEQUENCE [LARGE SCALE GENOMIC DNA]</scope>
</reference>
<dbReference type="AlphaFoldDB" id="A0AAV2B0U8"/>
<proteinExistence type="predicted"/>
<dbReference type="EMBL" id="CAXIEN010000256">
    <property type="protein sequence ID" value="CAL1289885.1"/>
    <property type="molecule type" value="Genomic_DNA"/>
</dbReference>
<evidence type="ECO:0000313" key="1">
    <source>
        <dbReference type="EMBL" id="CAL1289885.1"/>
    </source>
</evidence>
<evidence type="ECO:0000313" key="2">
    <source>
        <dbReference type="Proteomes" id="UP001497382"/>
    </source>
</evidence>
<name>A0AAV2B0U8_9ARAC</name>